<dbReference type="InterPro" id="IPR023365">
    <property type="entry name" value="Sortase_dom-sf"/>
</dbReference>
<comment type="caution">
    <text evidence="2">The sequence shown here is derived from an EMBL/GenBank/DDBJ whole genome shotgun (WGS) entry which is preliminary data.</text>
</comment>
<dbReference type="SUPFAM" id="SSF63817">
    <property type="entry name" value="Sortase"/>
    <property type="match status" value="1"/>
</dbReference>
<keyword evidence="1" id="KW-0378">Hydrolase</keyword>
<reference evidence="2 3" key="1">
    <citation type="submission" date="2024-09" db="EMBL/GenBank/DDBJ databases">
        <authorList>
            <person name="Sun Q."/>
            <person name="Mori K."/>
        </authorList>
    </citation>
    <scope>NUCLEOTIDE SEQUENCE [LARGE SCALE GENOMIC DNA]</scope>
    <source>
        <strain evidence="2 3">JCM 15389</strain>
    </source>
</reference>
<organism evidence="2 3">
    <name type="scientific">Aciditerrimonas ferrireducens</name>
    <dbReference type="NCBI Taxonomy" id="667306"/>
    <lineage>
        <taxon>Bacteria</taxon>
        <taxon>Bacillati</taxon>
        <taxon>Actinomycetota</taxon>
        <taxon>Acidimicrobiia</taxon>
        <taxon>Acidimicrobiales</taxon>
        <taxon>Acidimicrobiaceae</taxon>
        <taxon>Aciditerrimonas</taxon>
    </lineage>
</organism>
<sequence length="371" mass="37961">MRTAERGRRGLLGLLGVGLLGLAAVGVAYPLWWQRRQEVVGAARVRVLETRSQADAGQQDCGAPSGPGVLRIPATGVVAPVEQGLAQGTLATAVGHLPSSPWPGQPGLAVVEAHDVGYFGANDQLRPGDLVSYQVGCAVATFEVLGHRIEHPGQPLPSLPAGRAGLVLISCWPPDALWFTSERLVVTAQLVGGTEGDALGQVATVASDALQGTADPPPGLPPGVPGGQPPVFGYVRAGTLRLAGQPSLAFRGSREPLAWLGAALDALAAYRQGTSEHAGWLSRLVRQAPPAIWGPDIPSGSLDAIETVEDGDQVQAVELVARFGADQVATFVVEPGSSGLQVVGGQLFAHQDAAAAVAARLGPLPTGSTKG</sequence>
<name>A0ABV6C0H6_9ACTN</name>
<dbReference type="EMBL" id="JBHLYQ010000019">
    <property type="protein sequence ID" value="MFC0081189.1"/>
    <property type="molecule type" value="Genomic_DNA"/>
</dbReference>
<gene>
    <name evidence="2" type="ORF">ACFFRE_03315</name>
</gene>
<dbReference type="Proteomes" id="UP001589788">
    <property type="component" value="Unassembled WGS sequence"/>
</dbReference>
<keyword evidence="3" id="KW-1185">Reference proteome</keyword>
<accession>A0ABV6C0H6</accession>
<dbReference type="RefSeq" id="WP_377788185.1">
    <property type="nucleotide sequence ID" value="NZ_JBHLYQ010000019.1"/>
</dbReference>
<dbReference type="Pfam" id="PF04203">
    <property type="entry name" value="Sortase"/>
    <property type="match status" value="1"/>
</dbReference>
<protein>
    <submittedName>
        <fullName evidence="2">Sortase domain-bontaining protein</fullName>
    </submittedName>
</protein>
<evidence type="ECO:0000313" key="2">
    <source>
        <dbReference type="EMBL" id="MFC0081189.1"/>
    </source>
</evidence>
<dbReference type="Gene3D" id="2.40.260.10">
    <property type="entry name" value="Sortase"/>
    <property type="match status" value="1"/>
</dbReference>
<proteinExistence type="predicted"/>
<evidence type="ECO:0000256" key="1">
    <source>
        <dbReference type="ARBA" id="ARBA00022801"/>
    </source>
</evidence>
<evidence type="ECO:0000313" key="3">
    <source>
        <dbReference type="Proteomes" id="UP001589788"/>
    </source>
</evidence>
<dbReference type="InterPro" id="IPR005754">
    <property type="entry name" value="Sortase"/>
</dbReference>